<sequence length="137" mass="16554">YVTTVIARIYYDINATWSNKLYADEIRRSNLMQTIRILELEDDINKIMDYFSYEHFYVIYCKFWELDDDHDLWIDKNDMAKHNNAALSTRIIERLFTPGVVISGAEAKGRMSYEDFVYFLLAEENKKHPRAIEYWFR</sequence>
<dbReference type="PANTHER" id="PTHR14095:SF0">
    <property type="entry name" value="MIP22305P"/>
    <property type="match status" value="1"/>
</dbReference>
<evidence type="ECO:0000256" key="1">
    <source>
        <dbReference type="ARBA" id="ARBA00022723"/>
    </source>
</evidence>
<dbReference type="Gene3D" id="1.10.238.10">
    <property type="entry name" value="EF-hand"/>
    <property type="match status" value="1"/>
</dbReference>
<comment type="caution">
    <text evidence="3">The sequence shown here is derived from an EMBL/GenBank/DDBJ whole genome shotgun (WGS) entry which is preliminary data.</text>
</comment>
<dbReference type="InterPro" id="IPR011992">
    <property type="entry name" value="EF-hand-dom_pair"/>
</dbReference>
<reference evidence="3 4" key="1">
    <citation type="journal article" date="2017" name="Gigascience">
        <title>Draft genome of the honey bee ectoparasitic mite, Tropilaelaps mercedesae, is shaped by the parasitic life history.</title>
        <authorList>
            <person name="Dong X."/>
            <person name="Armstrong S.D."/>
            <person name="Xia D."/>
            <person name="Makepeace B.L."/>
            <person name="Darby A.C."/>
            <person name="Kadowaki T."/>
        </authorList>
    </citation>
    <scope>NUCLEOTIDE SEQUENCE [LARGE SCALE GENOMIC DNA]</scope>
    <source>
        <strain evidence="3">Wuxi-XJTLU</strain>
    </source>
</reference>
<dbReference type="GO" id="GO:0000159">
    <property type="term" value="C:protein phosphatase type 2A complex"/>
    <property type="evidence" value="ECO:0007669"/>
    <property type="project" value="TreeGrafter"/>
</dbReference>
<dbReference type="InParanoid" id="A0A1V9XFP1"/>
<dbReference type="Pfam" id="PF17958">
    <property type="entry name" value="EF-hand_13"/>
    <property type="match status" value="1"/>
</dbReference>
<dbReference type="GO" id="GO:0019888">
    <property type="term" value="F:protein phosphatase regulator activity"/>
    <property type="evidence" value="ECO:0007669"/>
    <property type="project" value="TreeGrafter"/>
</dbReference>
<dbReference type="EMBL" id="MNPL01012365">
    <property type="protein sequence ID" value="OQR72178.1"/>
    <property type="molecule type" value="Genomic_DNA"/>
</dbReference>
<evidence type="ECO:0000313" key="3">
    <source>
        <dbReference type="EMBL" id="OQR72178.1"/>
    </source>
</evidence>
<dbReference type="GO" id="GO:0046872">
    <property type="term" value="F:metal ion binding"/>
    <property type="evidence" value="ECO:0007669"/>
    <property type="project" value="UniProtKB-KW"/>
</dbReference>
<protein>
    <submittedName>
        <fullName evidence="3">Serine/threonine-protein phosphatase 2A regulatory subunit B'' subunit alpha-like</fullName>
    </submittedName>
</protein>
<dbReference type="Gene3D" id="1.10.238.220">
    <property type="match status" value="1"/>
</dbReference>
<proteinExistence type="predicted"/>
<name>A0A1V9XFP1_9ACAR</name>
<dbReference type="PANTHER" id="PTHR14095">
    <property type="entry name" value="PHOSPHATASE 2A REGULATORY SUBUNIT-RELATED"/>
    <property type="match status" value="1"/>
</dbReference>
<dbReference type="Proteomes" id="UP000192247">
    <property type="component" value="Unassembled WGS sequence"/>
</dbReference>
<dbReference type="SUPFAM" id="SSF47473">
    <property type="entry name" value="EF-hand"/>
    <property type="match status" value="1"/>
</dbReference>
<dbReference type="AlphaFoldDB" id="A0A1V9XFP1"/>
<gene>
    <name evidence="3" type="ORF">BIW11_10547</name>
</gene>
<dbReference type="OrthoDB" id="6500183at2759"/>
<organism evidence="3 4">
    <name type="scientific">Tropilaelaps mercedesae</name>
    <dbReference type="NCBI Taxonomy" id="418985"/>
    <lineage>
        <taxon>Eukaryota</taxon>
        <taxon>Metazoa</taxon>
        <taxon>Ecdysozoa</taxon>
        <taxon>Arthropoda</taxon>
        <taxon>Chelicerata</taxon>
        <taxon>Arachnida</taxon>
        <taxon>Acari</taxon>
        <taxon>Parasitiformes</taxon>
        <taxon>Mesostigmata</taxon>
        <taxon>Gamasina</taxon>
        <taxon>Dermanyssoidea</taxon>
        <taxon>Laelapidae</taxon>
        <taxon>Tropilaelaps</taxon>
    </lineage>
</organism>
<feature type="non-terminal residue" evidence="3">
    <location>
        <position position="1"/>
    </location>
</feature>
<keyword evidence="1" id="KW-0479">Metal-binding</keyword>
<feature type="domain" description="PP2A regulatory subunit B'' EF-hand" evidence="2">
    <location>
        <begin position="1"/>
        <end position="40"/>
    </location>
</feature>
<accession>A0A1V9XFP1</accession>
<dbReference type="InterPro" id="IPR041534">
    <property type="entry name" value="EF-hand_13"/>
</dbReference>
<evidence type="ECO:0000313" key="4">
    <source>
        <dbReference type="Proteomes" id="UP000192247"/>
    </source>
</evidence>
<dbReference type="STRING" id="418985.A0A1V9XFP1"/>
<evidence type="ECO:0000259" key="2">
    <source>
        <dbReference type="Pfam" id="PF17958"/>
    </source>
</evidence>
<keyword evidence="4" id="KW-1185">Reference proteome</keyword>